<sequence length="273" mass="30094">MYRTLATLGILSFPPVFWARSTDSQPAVRHAISIPYEAKRDGLLTLVVEDEHGNRIKNLIADYPVHRGHNTIAWDGSSLDGVALPGHTTFHQRIVPHLQYSIYSPGDPPWPTADGTGAWLADHTAPASALFLPEGSPWPTHSTQPQVLLGAQAAEAGHALMWTDLNGHKLNGIKIRGWNGGIALARDIGANRNPDHIAYTVYVVNPSRDFDRSDPGALRFLRLRSLACAASEDGRQHPDPRCLSRARGPCRCEWTPSTLESRGRGDHRFRCKE</sequence>
<dbReference type="AlphaFoldDB" id="A0A428MQM0"/>
<proteinExistence type="predicted"/>
<dbReference type="OrthoDB" id="2633250at2"/>
<name>A0A428MQM0_9BACT</name>
<organism evidence="1 2">
    <name type="scientific">Edaphobacter aggregans</name>
    <dbReference type="NCBI Taxonomy" id="570835"/>
    <lineage>
        <taxon>Bacteria</taxon>
        <taxon>Pseudomonadati</taxon>
        <taxon>Acidobacteriota</taxon>
        <taxon>Terriglobia</taxon>
        <taxon>Terriglobales</taxon>
        <taxon>Acidobacteriaceae</taxon>
        <taxon>Edaphobacter</taxon>
    </lineage>
</organism>
<keyword evidence="2" id="KW-1185">Reference proteome</keyword>
<reference evidence="1 2" key="1">
    <citation type="submission" date="2018-12" db="EMBL/GenBank/DDBJ databases">
        <title>Sequencing of bacterial isolates from soil warming experiment in Harvard Forest, Massachusetts, USA.</title>
        <authorList>
            <person name="Deangelis K."/>
        </authorList>
    </citation>
    <scope>NUCLEOTIDE SEQUENCE [LARGE SCALE GENOMIC DNA]</scope>
    <source>
        <strain evidence="1 2">EB153</strain>
    </source>
</reference>
<protein>
    <recommendedName>
        <fullName evidence="3">FlgD-like protein</fullName>
    </recommendedName>
</protein>
<accession>A0A428MQM0</accession>
<dbReference type="Proteomes" id="UP000269669">
    <property type="component" value="Unassembled WGS sequence"/>
</dbReference>
<evidence type="ECO:0008006" key="3">
    <source>
        <dbReference type="Google" id="ProtNLM"/>
    </source>
</evidence>
<evidence type="ECO:0000313" key="2">
    <source>
        <dbReference type="Proteomes" id="UP000269669"/>
    </source>
</evidence>
<dbReference type="RefSeq" id="WP_125487448.1">
    <property type="nucleotide sequence ID" value="NZ_RSDW01000001.1"/>
</dbReference>
<dbReference type="EMBL" id="RSDW01000001">
    <property type="protein sequence ID" value="RSL19178.1"/>
    <property type="molecule type" value="Genomic_DNA"/>
</dbReference>
<comment type="caution">
    <text evidence="1">The sequence shown here is derived from an EMBL/GenBank/DDBJ whole genome shotgun (WGS) entry which is preliminary data.</text>
</comment>
<gene>
    <name evidence="1" type="ORF">EDE15_4830</name>
</gene>
<evidence type="ECO:0000313" key="1">
    <source>
        <dbReference type="EMBL" id="RSL19178.1"/>
    </source>
</evidence>